<dbReference type="EMBL" id="RCVZ01000004">
    <property type="protein sequence ID" value="RLQ96321.1"/>
    <property type="molecule type" value="Genomic_DNA"/>
</dbReference>
<accession>A0A3L7K2V8</accession>
<dbReference type="RefSeq" id="WP_121680174.1">
    <property type="nucleotide sequence ID" value="NZ_RCVZ01000004.1"/>
</dbReference>
<keyword evidence="2" id="KW-1185">Reference proteome</keyword>
<organism evidence="1 2">
    <name type="scientific">Falsibacillus albus</name>
    <dbReference type="NCBI Taxonomy" id="2478915"/>
    <lineage>
        <taxon>Bacteria</taxon>
        <taxon>Bacillati</taxon>
        <taxon>Bacillota</taxon>
        <taxon>Bacilli</taxon>
        <taxon>Bacillales</taxon>
        <taxon>Bacillaceae</taxon>
        <taxon>Falsibacillus</taxon>
    </lineage>
</organism>
<reference evidence="1 2" key="1">
    <citation type="submission" date="2018-10" db="EMBL/GenBank/DDBJ databases">
        <title>Falsibacillus sp. genome draft.</title>
        <authorList>
            <person name="Shi S."/>
        </authorList>
    </citation>
    <scope>NUCLEOTIDE SEQUENCE [LARGE SCALE GENOMIC DNA]</scope>
    <source>
        <strain evidence="1 2">GY 10110</strain>
    </source>
</reference>
<comment type="caution">
    <text evidence="1">The sequence shown here is derived from an EMBL/GenBank/DDBJ whole genome shotgun (WGS) entry which is preliminary data.</text>
</comment>
<gene>
    <name evidence="1" type="ORF">D9X91_08545</name>
</gene>
<protein>
    <submittedName>
        <fullName evidence="1">Uncharacterized protein</fullName>
    </submittedName>
</protein>
<dbReference type="AlphaFoldDB" id="A0A3L7K2V8"/>
<evidence type="ECO:0000313" key="2">
    <source>
        <dbReference type="Proteomes" id="UP000276770"/>
    </source>
</evidence>
<proteinExistence type="predicted"/>
<name>A0A3L7K2V8_9BACI</name>
<dbReference type="OrthoDB" id="2062196at2"/>
<evidence type="ECO:0000313" key="1">
    <source>
        <dbReference type="EMBL" id="RLQ96321.1"/>
    </source>
</evidence>
<dbReference type="Proteomes" id="UP000276770">
    <property type="component" value="Unassembled WGS sequence"/>
</dbReference>
<sequence length="255" mass="25751">MAPSENDTALQQDQGCTNTVSQQVCVEAVVTITPSVTPGLPTVSCVGLPIVGSSCADQGFTPSTTIPPSCTTTFAQVLCVNVPLTFNADVQATAGQVGCGPAFNAPNCPSACTHTIGFYQTHPEVVNALITAAGGSIILGIDSMGLSLTATTLNAEAILSVMAPIPPTPANPPFRGQYRALYAQLLAANLNILRGATCSFATETISEANTFLANSPPAGMAGAPDLTVALTAFNEGSAAGCPAQCLSQEPGCNCN</sequence>